<dbReference type="AlphaFoldDB" id="A0A016TUG8"/>
<accession>A0A016TUG8</accession>
<organism evidence="1 2">
    <name type="scientific">Ancylostoma ceylanicum</name>
    <dbReference type="NCBI Taxonomy" id="53326"/>
    <lineage>
        <taxon>Eukaryota</taxon>
        <taxon>Metazoa</taxon>
        <taxon>Ecdysozoa</taxon>
        <taxon>Nematoda</taxon>
        <taxon>Chromadorea</taxon>
        <taxon>Rhabditida</taxon>
        <taxon>Rhabditina</taxon>
        <taxon>Rhabditomorpha</taxon>
        <taxon>Strongyloidea</taxon>
        <taxon>Ancylostomatidae</taxon>
        <taxon>Ancylostomatinae</taxon>
        <taxon>Ancylostoma</taxon>
    </lineage>
</organism>
<gene>
    <name evidence="1" type="primary">Acey_s0077.g1121</name>
    <name evidence="1" type="ORF">Y032_0077g1121</name>
</gene>
<comment type="caution">
    <text evidence="1">The sequence shown here is derived from an EMBL/GenBank/DDBJ whole genome shotgun (WGS) entry which is preliminary data.</text>
</comment>
<reference evidence="2" key="1">
    <citation type="journal article" date="2015" name="Nat. Genet.">
        <title>The genome and transcriptome of the zoonotic hookworm Ancylostoma ceylanicum identify infection-specific gene families.</title>
        <authorList>
            <person name="Schwarz E.M."/>
            <person name="Hu Y."/>
            <person name="Antoshechkin I."/>
            <person name="Miller M.M."/>
            <person name="Sternberg P.W."/>
            <person name="Aroian R.V."/>
        </authorList>
    </citation>
    <scope>NUCLEOTIDE SEQUENCE</scope>
    <source>
        <strain evidence="2">HY135</strain>
    </source>
</reference>
<proteinExistence type="predicted"/>
<dbReference type="Proteomes" id="UP000024635">
    <property type="component" value="Unassembled WGS sequence"/>
</dbReference>
<keyword evidence="2" id="KW-1185">Reference proteome</keyword>
<sequence>MLTIKGRGKACYMKYLGEAHKHITGVIDNGPCLGNTGDYRYYAILVKEVPLIPAHNEHSHTKLDRLELMSNVE</sequence>
<dbReference type="EMBL" id="JARK01001413">
    <property type="protein sequence ID" value="EYC06282.1"/>
    <property type="molecule type" value="Genomic_DNA"/>
</dbReference>
<protein>
    <submittedName>
        <fullName evidence="1">Uncharacterized protein</fullName>
    </submittedName>
</protein>
<evidence type="ECO:0000313" key="1">
    <source>
        <dbReference type="EMBL" id="EYC06282.1"/>
    </source>
</evidence>
<name>A0A016TUG8_9BILA</name>
<evidence type="ECO:0000313" key="2">
    <source>
        <dbReference type="Proteomes" id="UP000024635"/>
    </source>
</evidence>